<evidence type="ECO:0000256" key="1">
    <source>
        <dbReference type="SAM" id="MobiDB-lite"/>
    </source>
</evidence>
<organism evidence="3 4">
    <name type="scientific">Citreimonas salinaria</name>
    <dbReference type="NCBI Taxonomy" id="321339"/>
    <lineage>
        <taxon>Bacteria</taxon>
        <taxon>Pseudomonadati</taxon>
        <taxon>Pseudomonadota</taxon>
        <taxon>Alphaproteobacteria</taxon>
        <taxon>Rhodobacterales</taxon>
        <taxon>Roseobacteraceae</taxon>
        <taxon>Citreimonas</taxon>
    </lineage>
</organism>
<dbReference type="Proteomes" id="UP000199286">
    <property type="component" value="Unassembled WGS sequence"/>
</dbReference>
<feature type="signal peptide" evidence="2">
    <location>
        <begin position="1"/>
        <end position="29"/>
    </location>
</feature>
<evidence type="ECO:0000313" key="3">
    <source>
        <dbReference type="EMBL" id="SDY41005.1"/>
    </source>
</evidence>
<proteinExistence type="predicted"/>
<keyword evidence="4" id="KW-1185">Reference proteome</keyword>
<reference evidence="3 4" key="1">
    <citation type="submission" date="2016-10" db="EMBL/GenBank/DDBJ databases">
        <authorList>
            <person name="de Groot N.N."/>
        </authorList>
    </citation>
    <scope>NUCLEOTIDE SEQUENCE [LARGE SCALE GENOMIC DNA]</scope>
    <source>
        <strain evidence="3 4">DSM 26880</strain>
    </source>
</reference>
<accession>A0A1H3JN92</accession>
<feature type="region of interest" description="Disordered" evidence="1">
    <location>
        <begin position="31"/>
        <end position="55"/>
    </location>
</feature>
<protein>
    <submittedName>
        <fullName evidence="3">Uncharacterized protein</fullName>
    </submittedName>
</protein>
<evidence type="ECO:0000256" key="2">
    <source>
        <dbReference type="SAM" id="SignalP"/>
    </source>
</evidence>
<dbReference type="RefSeq" id="WP_177177875.1">
    <property type="nucleotide sequence ID" value="NZ_FNPF01000007.1"/>
</dbReference>
<keyword evidence="2" id="KW-0732">Signal</keyword>
<dbReference type="AlphaFoldDB" id="A0A1H3JN92"/>
<sequence>MTFRKQIVVLASGLALAAALGLIPRQAGSQPGIDAAPAGQPAFVTPCPSDALQDV</sequence>
<name>A0A1H3JN92_9RHOB</name>
<feature type="chain" id="PRO_5011742346" evidence="2">
    <location>
        <begin position="30"/>
        <end position="55"/>
    </location>
</feature>
<gene>
    <name evidence="3" type="ORF">SAMN05444340_107127</name>
</gene>
<dbReference type="STRING" id="321339.SAMN05444340_107127"/>
<dbReference type="EMBL" id="FNPF01000007">
    <property type="protein sequence ID" value="SDY41005.1"/>
    <property type="molecule type" value="Genomic_DNA"/>
</dbReference>
<evidence type="ECO:0000313" key="4">
    <source>
        <dbReference type="Proteomes" id="UP000199286"/>
    </source>
</evidence>